<dbReference type="AlphaFoldDB" id="A0A9D3VQ98"/>
<gene>
    <name evidence="1" type="ORF">J1N35_017980</name>
</gene>
<protein>
    <recommendedName>
        <fullName evidence="3">Reverse transcriptase domain-containing protein</fullName>
    </recommendedName>
</protein>
<dbReference type="OrthoDB" id="1002559at2759"/>
<comment type="caution">
    <text evidence="1">The sequence shown here is derived from an EMBL/GenBank/DDBJ whole genome shotgun (WGS) entry which is preliminary data.</text>
</comment>
<accession>A0A9D3VQ98</accession>
<evidence type="ECO:0008006" key="3">
    <source>
        <dbReference type="Google" id="ProtNLM"/>
    </source>
</evidence>
<dbReference type="EMBL" id="JAIQCV010000006">
    <property type="protein sequence ID" value="KAH1090723.1"/>
    <property type="molecule type" value="Genomic_DNA"/>
</dbReference>
<evidence type="ECO:0000313" key="2">
    <source>
        <dbReference type="Proteomes" id="UP000828251"/>
    </source>
</evidence>
<sequence>MRSLSNIQKAIDHSPSSQLTQKEVEVRDELENVLDHEDLLWKQKARCDWLNLGDRNMKFFHSHTIKRIKFNRISALCIDDGDWCFEQDILLAKAMKFLERLYGETFYSLRSMPSWDIIGGDVCQWVKEIFAGRQIDQELNNTLIVLILKNENLEDFSQFWPISLCFVLYKLVIKVIVNRTKIEISNWDPIRLSHNGPALSHLCFADDLVIFGKAHLDQARLLDSIISFARSWVIELALERVTSSFLRLLYEMFAIKLLKFLDFKKFRT</sequence>
<evidence type="ECO:0000313" key="1">
    <source>
        <dbReference type="EMBL" id="KAH1090723.1"/>
    </source>
</evidence>
<name>A0A9D3VQ98_9ROSI</name>
<dbReference type="Proteomes" id="UP000828251">
    <property type="component" value="Unassembled WGS sequence"/>
</dbReference>
<reference evidence="1 2" key="1">
    <citation type="journal article" date="2021" name="Plant Biotechnol. J.">
        <title>Multi-omics assisted identification of the key and species-specific regulatory components of drought-tolerant mechanisms in Gossypium stocksii.</title>
        <authorList>
            <person name="Yu D."/>
            <person name="Ke L."/>
            <person name="Zhang D."/>
            <person name="Wu Y."/>
            <person name="Sun Y."/>
            <person name="Mei J."/>
            <person name="Sun J."/>
            <person name="Sun Y."/>
        </authorList>
    </citation>
    <scope>NUCLEOTIDE SEQUENCE [LARGE SCALE GENOMIC DNA]</scope>
    <source>
        <strain evidence="2">cv. E1</strain>
        <tissue evidence="1">Leaf</tissue>
    </source>
</reference>
<keyword evidence="2" id="KW-1185">Reference proteome</keyword>
<proteinExistence type="predicted"/>
<organism evidence="1 2">
    <name type="scientific">Gossypium stocksii</name>
    <dbReference type="NCBI Taxonomy" id="47602"/>
    <lineage>
        <taxon>Eukaryota</taxon>
        <taxon>Viridiplantae</taxon>
        <taxon>Streptophyta</taxon>
        <taxon>Embryophyta</taxon>
        <taxon>Tracheophyta</taxon>
        <taxon>Spermatophyta</taxon>
        <taxon>Magnoliopsida</taxon>
        <taxon>eudicotyledons</taxon>
        <taxon>Gunneridae</taxon>
        <taxon>Pentapetalae</taxon>
        <taxon>rosids</taxon>
        <taxon>malvids</taxon>
        <taxon>Malvales</taxon>
        <taxon>Malvaceae</taxon>
        <taxon>Malvoideae</taxon>
        <taxon>Gossypium</taxon>
    </lineage>
</organism>